<dbReference type="OrthoDB" id="3220023at2759"/>
<organism evidence="1 2">
    <name type="scientific">Pycnoporus cinnabarinus</name>
    <name type="common">Cinnabar-red polypore</name>
    <name type="synonym">Trametes cinnabarina</name>
    <dbReference type="NCBI Taxonomy" id="5643"/>
    <lineage>
        <taxon>Eukaryota</taxon>
        <taxon>Fungi</taxon>
        <taxon>Dikarya</taxon>
        <taxon>Basidiomycota</taxon>
        <taxon>Agaricomycotina</taxon>
        <taxon>Agaricomycetes</taxon>
        <taxon>Polyporales</taxon>
        <taxon>Polyporaceae</taxon>
        <taxon>Trametes</taxon>
    </lineage>
</organism>
<dbReference type="AlphaFoldDB" id="A0A060S8A7"/>
<name>A0A060S8A7_PYCCI</name>
<comment type="caution">
    <text evidence="1">The sequence shown here is derived from an EMBL/GenBank/DDBJ whole genome shotgun (WGS) entry which is preliminary data.</text>
</comment>
<dbReference type="OMA" id="ARCNKFF"/>
<gene>
    <name evidence="1" type="ORF">BN946_scf184569.g14</name>
</gene>
<sequence length="547" mass="62103">MPGMTESSFAALLFNPGKCAVCGSNVNLPYYSFALRVHLCDRPSKCVSQWRAVHLQAINEEEEVLYRDMLQWIPRLERNLSSQPGKIYVLVDCWKKAIAEFKKAQLLGPDAILTYNETKQVLADAFPAQMEFYRKLVAWRDVYASAATTFTSLMQEAARLHSMRIGCSKWEIMQSPTYSTMYHAKIRCRERWLEPNAEFASIEQVVMVEVTTHKQRKLHKEREHILQERKRAVEKEYSRLKQDPEQNSVLPSFPEFRRLSVVKTFEASTSYDDPRITDPFISKVLKDNLEQWRAAARAALADVLGFPQWKIMSKRKLHPVDRLTARFRCKRCDASGKKADTNDSMDFAAACGHLCPHMSKKALRAHRWDAKDFAPDQQVIDGISSVLGLCGTTAEDIDSLKIVDSVGDRIQCTACSLTMDVRSVGRHRRRHQECSFALLSAEEAPALPPIEHGSTSVLLQKSPQGTAKRDEKVYGCRHCSVRPARTAAGGSSSTAGDQEQAKIVQVRPKWMSFNGLRSHLKEKHSVEHIADEDFYRQQDPSIVQEVA</sequence>
<dbReference type="HOGENOM" id="CLU_011993_0_0_1"/>
<evidence type="ECO:0000313" key="2">
    <source>
        <dbReference type="Proteomes" id="UP000029665"/>
    </source>
</evidence>
<keyword evidence="2" id="KW-1185">Reference proteome</keyword>
<dbReference type="Proteomes" id="UP000029665">
    <property type="component" value="Unassembled WGS sequence"/>
</dbReference>
<evidence type="ECO:0000313" key="1">
    <source>
        <dbReference type="EMBL" id="CDO70471.1"/>
    </source>
</evidence>
<protein>
    <submittedName>
        <fullName evidence="1">Uncharacterized protein</fullName>
    </submittedName>
</protein>
<proteinExistence type="predicted"/>
<reference evidence="1" key="1">
    <citation type="submission" date="2014-01" db="EMBL/GenBank/DDBJ databases">
        <title>The genome of the white-rot fungus Pycnoporus cinnabarinus: a basidiomycete model with a versatile arsenal for lignocellulosic biomass breakdown.</title>
        <authorList>
            <person name="Levasseur A."/>
            <person name="Lomascolo A."/>
            <person name="Ruiz-Duenas F.J."/>
            <person name="Uzan E."/>
            <person name="Piumi F."/>
            <person name="Kues U."/>
            <person name="Ram A.F.J."/>
            <person name="Murat C."/>
            <person name="Haon M."/>
            <person name="Benoit I."/>
            <person name="Arfi Y."/>
            <person name="Chevret D."/>
            <person name="Drula E."/>
            <person name="Kwon M.J."/>
            <person name="Gouret P."/>
            <person name="Lesage-Meessen L."/>
            <person name="Lombard V."/>
            <person name="Mariette J."/>
            <person name="Noirot C."/>
            <person name="Park J."/>
            <person name="Patyshakuliyeva A."/>
            <person name="Wieneger R.A.B."/>
            <person name="Wosten H.A.B."/>
            <person name="Martin F."/>
            <person name="Coutinho P.M."/>
            <person name="de Vries R."/>
            <person name="Martinez A.T."/>
            <person name="Klopp C."/>
            <person name="Pontarotti P."/>
            <person name="Henrissat B."/>
            <person name="Record E."/>
        </authorList>
    </citation>
    <scope>NUCLEOTIDE SEQUENCE [LARGE SCALE GENOMIC DNA]</scope>
    <source>
        <strain evidence="1">BRFM137</strain>
    </source>
</reference>
<accession>A0A060S8A7</accession>
<dbReference type="EMBL" id="CCBP010000083">
    <property type="protein sequence ID" value="CDO70471.1"/>
    <property type="molecule type" value="Genomic_DNA"/>
</dbReference>